<organism evidence="1 2">
    <name type="scientific">Taibaiella chishuiensis</name>
    <dbReference type="NCBI Taxonomy" id="1434707"/>
    <lineage>
        <taxon>Bacteria</taxon>
        <taxon>Pseudomonadati</taxon>
        <taxon>Bacteroidota</taxon>
        <taxon>Chitinophagia</taxon>
        <taxon>Chitinophagales</taxon>
        <taxon>Chitinophagaceae</taxon>
        <taxon>Taibaiella</taxon>
    </lineage>
</organism>
<gene>
    <name evidence="1" type="ORF">B0I18_107270</name>
</gene>
<dbReference type="InterPro" id="IPR045788">
    <property type="entry name" value="MobC_2"/>
</dbReference>
<name>A0A2P8D0W6_9BACT</name>
<proteinExistence type="predicted"/>
<evidence type="ECO:0008006" key="3">
    <source>
        <dbReference type="Google" id="ProtNLM"/>
    </source>
</evidence>
<comment type="caution">
    <text evidence="1">The sequence shown here is derived from an EMBL/GenBank/DDBJ whole genome shotgun (WGS) entry which is preliminary data.</text>
</comment>
<evidence type="ECO:0000313" key="2">
    <source>
        <dbReference type="Proteomes" id="UP000240572"/>
    </source>
</evidence>
<reference evidence="1 2" key="1">
    <citation type="submission" date="2018-03" db="EMBL/GenBank/DDBJ databases">
        <title>Genomic Encyclopedia of Type Strains, Phase III (KMG-III): the genomes of soil and plant-associated and newly described type strains.</title>
        <authorList>
            <person name="Whitman W."/>
        </authorList>
    </citation>
    <scope>NUCLEOTIDE SEQUENCE [LARGE SCALE GENOMIC DNA]</scope>
    <source>
        <strain evidence="1 2">CGMCC 1.12700</strain>
    </source>
</reference>
<dbReference type="OrthoDB" id="950459at2"/>
<sequence>MKEKNNRTKWVHVRLTEAEHLLIQKQFKSTTERQFSNYVRNIILKKPVYAGVVNQSLKDIMAELFEMRKDFNGIANNLNQVVHKLHTLDRHQEIKAWLLLFEIDKKSLQKSMEDMRVYINKTADKWLQS</sequence>
<dbReference type="Proteomes" id="UP000240572">
    <property type="component" value="Unassembled WGS sequence"/>
</dbReference>
<keyword evidence="2" id="KW-1185">Reference proteome</keyword>
<dbReference type="Pfam" id="PF19514">
    <property type="entry name" value="MobC_2"/>
    <property type="match status" value="1"/>
</dbReference>
<evidence type="ECO:0000313" key="1">
    <source>
        <dbReference type="EMBL" id="PSK90858.1"/>
    </source>
</evidence>
<accession>A0A2P8D0W6</accession>
<dbReference type="EMBL" id="PYGD01000007">
    <property type="protein sequence ID" value="PSK90858.1"/>
    <property type="molecule type" value="Genomic_DNA"/>
</dbReference>
<dbReference type="AlphaFoldDB" id="A0A2P8D0W6"/>
<protein>
    <recommendedName>
        <fullName evidence="3">Mobilization protein MobC</fullName>
    </recommendedName>
</protein>
<dbReference type="RefSeq" id="WP_106524123.1">
    <property type="nucleotide sequence ID" value="NZ_PYGD01000007.1"/>
</dbReference>